<evidence type="ECO:0000313" key="2">
    <source>
        <dbReference type="EMBL" id="HJF14797.1"/>
    </source>
</evidence>
<keyword evidence="1" id="KW-0472">Membrane</keyword>
<name>A0A921K7P2_9MICC</name>
<keyword evidence="1" id="KW-0812">Transmembrane</keyword>
<accession>A0A921K7P2</accession>
<evidence type="ECO:0000256" key="1">
    <source>
        <dbReference type="SAM" id="Phobius"/>
    </source>
</evidence>
<dbReference type="Proteomes" id="UP000703315">
    <property type="component" value="Unassembled WGS sequence"/>
</dbReference>
<reference evidence="2" key="1">
    <citation type="journal article" date="2021" name="PeerJ">
        <title>Extensive microbial diversity within the chicken gut microbiome revealed by metagenomics and culture.</title>
        <authorList>
            <person name="Gilroy R."/>
            <person name="Ravi A."/>
            <person name="Getino M."/>
            <person name="Pursley I."/>
            <person name="Horton D.L."/>
            <person name="Alikhan N.F."/>
            <person name="Baker D."/>
            <person name="Gharbi K."/>
            <person name="Hall N."/>
            <person name="Watson M."/>
            <person name="Adriaenssens E.M."/>
            <person name="Foster-Nyarko E."/>
            <person name="Jarju S."/>
            <person name="Secka A."/>
            <person name="Antonio M."/>
            <person name="Oren A."/>
            <person name="Chaudhuri R.R."/>
            <person name="La Ragione R."/>
            <person name="Hildebrand F."/>
            <person name="Pallen M.J."/>
        </authorList>
    </citation>
    <scope>NUCLEOTIDE SEQUENCE</scope>
    <source>
        <strain evidence="2">ChiHjej13B12-14962</strain>
    </source>
</reference>
<keyword evidence="1" id="KW-1133">Transmembrane helix</keyword>
<dbReference type="RefSeq" id="WP_303905721.1">
    <property type="nucleotide sequence ID" value="NZ_DYXC01000088.1"/>
</dbReference>
<organism evidence="2 3">
    <name type="scientific">Enteractinococcus helveticum</name>
    <dbReference type="NCBI Taxonomy" id="1837282"/>
    <lineage>
        <taxon>Bacteria</taxon>
        <taxon>Bacillati</taxon>
        <taxon>Actinomycetota</taxon>
        <taxon>Actinomycetes</taxon>
        <taxon>Micrococcales</taxon>
        <taxon>Micrococcaceae</taxon>
    </lineage>
</organism>
<feature type="transmembrane region" description="Helical" evidence="1">
    <location>
        <begin position="25"/>
        <end position="44"/>
    </location>
</feature>
<reference evidence="2" key="2">
    <citation type="submission" date="2021-09" db="EMBL/GenBank/DDBJ databases">
        <authorList>
            <person name="Gilroy R."/>
        </authorList>
    </citation>
    <scope>NUCLEOTIDE SEQUENCE</scope>
    <source>
        <strain evidence="2">ChiHjej13B12-14962</strain>
    </source>
</reference>
<proteinExistence type="predicted"/>
<sequence>MFLGNILAALSPGEAATVEASMGYGLLSFVLVGIVAAVLYTWLLPKAQPVR</sequence>
<protein>
    <submittedName>
        <fullName evidence="2">Uncharacterized protein</fullName>
    </submittedName>
</protein>
<dbReference type="AlphaFoldDB" id="A0A921K7P2"/>
<comment type="caution">
    <text evidence="2">The sequence shown here is derived from an EMBL/GenBank/DDBJ whole genome shotgun (WGS) entry which is preliminary data.</text>
</comment>
<dbReference type="EMBL" id="DYXC01000088">
    <property type="protein sequence ID" value="HJF14797.1"/>
    <property type="molecule type" value="Genomic_DNA"/>
</dbReference>
<evidence type="ECO:0000313" key="3">
    <source>
        <dbReference type="Proteomes" id="UP000703315"/>
    </source>
</evidence>
<gene>
    <name evidence="2" type="ORF">K8V32_08345</name>
</gene>